<accession>A0A238F1L1</accession>
<evidence type="ECO:0000313" key="3">
    <source>
        <dbReference type="Proteomes" id="UP000198372"/>
    </source>
</evidence>
<name>A0A238F1L1_9BASI</name>
<dbReference type="InterPro" id="IPR036691">
    <property type="entry name" value="Endo/exonu/phosph_ase_sf"/>
</dbReference>
<feature type="compositionally biased region" description="Low complexity" evidence="1">
    <location>
        <begin position="178"/>
        <end position="191"/>
    </location>
</feature>
<dbReference type="EMBL" id="FMSP01000001">
    <property type="protein sequence ID" value="SCV66905.1"/>
    <property type="molecule type" value="Genomic_DNA"/>
</dbReference>
<protein>
    <submittedName>
        <fullName evidence="2">BQ2448_5551 protein</fullName>
    </submittedName>
</protein>
<gene>
    <name evidence="2" type="ORF">BQ2448_5551</name>
</gene>
<dbReference type="Proteomes" id="UP000198372">
    <property type="component" value="Unassembled WGS sequence"/>
</dbReference>
<reference evidence="3" key="1">
    <citation type="submission" date="2016-09" db="EMBL/GenBank/DDBJ databases">
        <authorList>
            <person name="Jeantristanb JTB J.-T."/>
            <person name="Ricardo R."/>
        </authorList>
    </citation>
    <scope>NUCLEOTIDE SEQUENCE [LARGE SCALE GENOMIC DNA]</scope>
</reference>
<dbReference type="SUPFAM" id="SSF56219">
    <property type="entry name" value="DNase I-like"/>
    <property type="match status" value="1"/>
</dbReference>
<feature type="compositionally biased region" description="Polar residues" evidence="1">
    <location>
        <begin position="223"/>
        <end position="247"/>
    </location>
</feature>
<sequence length="440" mass="48532">MSLFRWREWRRGQRGLRFPKEADLRELVARGLTVGKTLCKVDDFFHIAQKSVIQCTLVGFFSEPEGVRLFDEKIKEFGTVLMRRTQYVGKTKHISGVYDFVLALKDPNVVPPASLPLERDGVTERIPLRITGGMRHCVFCRSGAHVRKDCTVAPPCKICTKISHAPNIAPAATAPAAATAAGSNTASATVASDRKTKRRRTENILAPQPDFQSNDASPMPISRTFTFTPQAAPQLAPNQGTASSLVEKSSESPSSETTSPSPSPPPPTPNTIMTRSKSIKKPKIKEHPSRIRMSLWSKMMSTTKIPSVSFVAANVQSINEDRKRASLFSNLRSHNADVFLLSETGRPPPKRVAQWTQDDSLVVTIDPESPPNNLRASFSFPERVSDATFCVGDSKVRVVSIYAPYSDKPDKKRFLSHISTTLRRVMRDDLLPPAPLVGGD</sequence>
<dbReference type="AlphaFoldDB" id="A0A238F1L1"/>
<proteinExistence type="predicted"/>
<feature type="compositionally biased region" description="Low complexity" evidence="1">
    <location>
        <begin position="251"/>
        <end position="260"/>
    </location>
</feature>
<dbReference type="Gene3D" id="3.60.10.10">
    <property type="entry name" value="Endonuclease/exonuclease/phosphatase"/>
    <property type="match status" value="1"/>
</dbReference>
<evidence type="ECO:0000313" key="2">
    <source>
        <dbReference type="EMBL" id="SCV66905.1"/>
    </source>
</evidence>
<evidence type="ECO:0000256" key="1">
    <source>
        <dbReference type="SAM" id="MobiDB-lite"/>
    </source>
</evidence>
<keyword evidence="3" id="KW-1185">Reference proteome</keyword>
<feature type="region of interest" description="Disordered" evidence="1">
    <location>
        <begin position="178"/>
        <end position="288"/>
    </location>
</feature>
<dbReference type="OrthoDB" id="2539702at2759"/>
<organism evidence="2 3">
    <name type="scientific">Microbotryum intermedium</name>
    <dbReference type="NCBI Taxonomy" id="269621"/>
    <lineage>
        <taxon>Eukaryota</taxon>
        <taxon>Fungi</taxon>
        <taxon>Dikarya</taxon>
        <taxon>Basidiomycota</taxon>
        <taxon>Pucciniomycotina</taxon>
        <taxon>Microbotryomycetes</taxon>
        <taxon>Microbotryales</taxon>
        <taxon>Microbotryaceae</taxon>
        <taxon>Microbotryum</taxon>
    </lineage>
</organism>